<evidence type="ECO:0000313" key="3">
    <source>
        <dbReference type="Proteomes" id="UP000770717"/>
    </source>
</evidence>
<evidence type="ECO:0000256" key="1">
    <source>
        <dbReference type="SAM" id="MobiDB-lite"/>
    </source>
</evidence>
<comment type="caution">
    <text evidence="2">The sequence shown here is derived from an EMBL/GenBank/DDBJ whole genome shotgun (WGS) entry which is preliminary data.</text>
</comment>
<sequence length="118" mass="13565">MNLWRNWNPGSGLSEIQMRLPSPRMQKFTLRRRPADIRRFYTERNPSAHLSILTSCGPQVQQRALQKPSEGDIGARPSHPGSTTLDDIRRLTFHHVLGRGSFGQVRNHVLNQNISYCF</sequence>
<evidence type="ECO:0000313" key="2">
    <source>
        <dbReference type="EMBL" id="KAG9464012.1"/>
    </source>
</evidence>
<gene>
    <name evidence="2" type="ORF">GDO78_020647</name>
</gene>
<name>A0A8J6B4L7_ELECQ</name>
<dbReference type="EMBL" id="WNTK01005288">
    <property type="protein sequence ID" value="KAG9464012.1"/>
    <property type="molecule type" value="Genomic_DNA"/>
</dbReference>
<proteinExistence type="predicted"/>
<reference evidence="2" key="1">
    <citation type="thesis" date="2020" institute="ProQuest LLC" country="789 East Eisenhower Parkway, Ann Arbor, MI, USA">
        <title>Comparative Genomics and Chromosome Evolution.</title>
        <authorList>
            <person name="Mudd A.B."/>
        </authorList>
    </citation>
    <scope>NUCLEOTIDE SEQUENCE</scope>
    <source>
        <strain evidence="2">HN-11 Male</strain>
        <tissue evidence="2">Kidney and liver</tissue>
    </source>
</reference>
<accession>A0A8J6B4L7</accession>
<protein>
    <submittedName>
        <fullName evidence="2">Uncharacterized protein</fullName>
    </submittedName>
</protein>
<dbReference type="AlphaFoldDB" id="A0A8J6B4L7"/>
<dbReference type="Proteomes" id="UP000770717">
    <property type="component" value="Unassembled WGS sequence"/>
</dbReference>
<keyword evidence="3" id="KW-1185">Reference proteome</keyword>
<organism evidence="2 3">
    <name type="scientific">Eleutherodactylus coqui</name>
    <name type="common">Puerto Rican coqui</name>
    <dbReference type="NCBI Taxonomy" id="57060"/>
    <lineage>
        <taxon>Eukaryota</taxon>
        <taxon>Metazoa</taxon>
        <taxon>Chordata</taxon>
        <taxon>Craniata</taxon>
        <taxon>Vertebrata</taxon>
        <taxon>Euteleostomi</taxon>
        <taxon>Amphibia</taxon>
        <taxon>Batrachia</taxon>
        <taxon>Anura</taxon>
        <taxon>Neobatrachia</taxon>
        <taxon>Hyloidea</taxon>
        <taxon>Eleutherodactylidae</taxon>
        <taxon>Eleutherodactylinae</taxon>
        <taxon>Eleutherodactylus</taxon>
        <taxon>Eleutherodactylus</taxon>
    </lineage>
</organism>
<feature type="region of interest" description="Disordered" evidence="1">
    <location>
        <begin position="65"/>
        <end position="85"/>
    </location>
</feature>